<feature type="region of interest" description="Disordered" evidence="1">
    <location>
        <begin position="1"/>
        <end position="22"/>
    </location>
</feature>
<accession>A0A544QLK8</accession>
<protein>
    <submittedName>
        <fullName evidence="2">Uncharacterized protein</fullName>
    </submittedName>
</protein>
<gene>
    <name evidence="2" type="ORF">EWF95_10720</name>
</gene>
<dbReference type="Proteomes" id="UP000315385">
    <property type="component" value="Unassembled WGS sequence"/>
</dbReference>
<feature type="compositionally biased region" description="Low complexity" evidence="1">
    <location>
        <begin position="62"/>
        <end position="82"/>
    </location>
</feature>
<evidence type="ECO:0000313" key="2">
    <source>
        <dbReference type="EMBL" id="TQQ79484.1"/>
    </source>
</evidence>
<evidence type="ECO:0000256" key="1">
    <source>
        <dbReference type="SAM" id="MobiDB-lite"/>
    </source>
</evidence>
<dbReference type="EMBL" id="SESI01000003">
    <property type="protein sequence ID" value="TQQ79484.1"/>
    <property type="molecule type" value="Genomic_DNA"/>
</dbReference>
<feature type="region of interest" description="Disordered" evidence="1">
    <location>
        <begin position="179"/>
        <end position="198"/>
    </location>
</feature>
<organism evidence="2 3">
    <name type="scientific">Halonotius roseus</name>
    <dbReference type="NCBI Taxonomy" id="2511997"/>
    <lineage>
        <taxon>Archaea</taxon>
        <taxon>Methanobacteriati</taxon>
        <taxon>Methanobacteriota</taxon>
        <taxon>Stenosarchaea group</taxon>
        <taxon>Halobacteria</taxon>
        <taxon>Halobacteriales</taxon>
        <taxon>Haloferacaceae</taxon>
        <taxon>Halonotius</taxon>
    </lineage>
</organism>
<evidence type="ECO:0000313" key="3">
    <source>
        <dbReference type="Proteomes" id="UP000315385"/>
    </source>
</evidence>
<proteinExistence type="predicted"/>
<reference evidence="2 3" key="1">
    <citation type="submission" date="2019-02" db="EMBL/GenBank/DDBJ databases">
        <title>Halonotius sp. a new haloqrchaeon isolated from saline water.</title>
        <authorList>
            <person name="Duran-Viseras A."/>
            <person name="Sanchez-Porro C."/>
            <person name="Ventosa A."/>
        </authorList>
    </citation>
    <scope>NUCLEOTIDE SEQUENCE [LARGE SCALE GENOMIC DNA]</scope>
    <source>
        <strain evidence="2 3">F9-27</strain>
    </source>
</reference>
<feature type="region of interest" description="Disordered" evidence="1">
    <location>
        <begin position="62"/>
        <end position="104"/>
    </location>
</feature>
<dbReference type="AlphaFoldDB" id="A0A544QLK8"/>
<dbReference type="RefSeq" id="WP_142444074.1">
    <property type="nucleotide sequence ID" value="NZ_SESI01000003.1"/>
</dbReference>
<dbReference type="OrthoDB" id="342754at2157"/>
<name>A0A544QLK8_9EURY</name>
<keyword evidence="3" id="KW-1185">Reference proteome</keyword>
<comment type="caution">
    <text evidence="2">The sequence shown here is derived from an EMBL/GenBank/DDBJ whole genome shotgun (WGS) entry which is preliminary data.</text>
</comment>
<sequence length="198" mass="20343">MNNQLIHSGRDESNNGRGAAGLAAADREALEAFVRDADAGAYDDGDAENLAAAVETIRSLLEPTPTAGPTTESTTEPTPAATKWADAADYSGPTGESTSATGIDHPIDRIELPDAVDAAAARAAYDAVVEFLVATGPATASEIAGGVMPEHPLGYAPPSATDHEAATWWHEVIKPTLDADPTVSDDSPYGYELGGRGV</sequence>